<dbReference type="InterPro" id="IPR041366">
    <property type="entry name" value="Pre-PUA"/>
</dbReference>
<dbReference type="SUPFAM" id="SSF55159">
    <property type="entry name" value="eIF1-like"/>
    <property type="match status" value="1"/>
</dbReference>
<reference evidence="3 4" key="1">
    <citation type="journal article" date="2019" name="Front. Genet.">
        <title>Whole-Genome Sequencing of the Opportunistic Yeast Pathogen Candida inconspicua Uncovers Its Hybrid Origin.</title>
        <authorList>
            <person name="Mixao V."/>
            <person name="Hansen A.P."/>
            <person name="Saus E."/>
            <person name="Boekhout T."/>
            <person name="Lass-Florl C."/>
            <person name="Gabaldon T."/>
        </authorList>
    </citation>
    <scope>NUCLEOTIDE SEQUENCE [LARGE SCALE GENOMIC DNA]</scope>
    <source>
        <strain evidence="3 4">CBS 180</strain>
    </source>
</reference>
<dbReference type="Pfam" id="PF26292">
    <property type="entry name" value="PUA_elF2D"/>
    <property type="match status" value="1"/>
</dbReference>
<dbReference type="EMBL" id="SELW01000012">
    <property type="protein sequence ID" value="TID31334.1"/>
    <property type="molecule type" value="Genomic_DNA"/>
</dbReference>
<dbReference type="AlphaFoldDB" id="A0A4T0X9J9"/>
<name>A0A4T0X9J9_9ASCO</name>
<dbReference type="PANTHER" id="PTHR12217:SF4">
    <property type="entry name" value="EUKARYOTIC TRANSLATION INITIATION FACTOR 2D"/>
    <property type="match status" value="1"/>
</dbReference>
<dbReference type="Pfam" id="PF17832">
    <property type="entry name" value="Pre-PUA"/>
    <property type="match status" value="1"/>
</dbReference>
<dbReference type="PROSITE" id="PS50890">
    <property type="entry name" value="PUA"/>
    <property type="match status" value="1"/>
</dbReference>
<evidence type="ECO:0000313" key="4">
    <source>
        <dbReference type="Proteomes" id="UP000307173"/>
    </source>
</evidence>
<feature type="compositionally biased region" description="Acidic residues" evidence="1">
    <location>
        <begin position="243"/>
        <end position="261"/>
    </location>
</feature>
<dbReference type="Gene3D" id="3.30.780.10">
    <property type="entry name" value="SUI1-like domain"/>
    <property type="match status" value="1"/>
</dbReference>
<dbReference type="Proteomes" id="UP000307173">
    <property type="component" value="Unassembled WGS sequence"/>
</dbReference>
<dbReference type="InterPro" id="IPR048248">
    <property type="entry name" value="PUA_eIF2d-like"/>
</dbReference>
<comment type="caution">
    <text evidence="3">The sequence shown here is derived from an EMBL/GenBank/DDBJ whole genome shotgun (WGS) entry which is preliminary data.</text>
</comment>
<dbReference type="Pfam" id="PF01253">
    <property type="entry name" value="SUI1"/>
    <property type="match status" value="1"/>
</dbReference>
<evidence type="ECO:0000256" key="1">
    <source>
        <dbReference type="SAM" id="MobiDB-lite"/>
    </source>
</evidence>
<gene>
    <name evidence="3" type="ORF">CANINC_000045</name>
</gene>
<dbReference type="Gene3D" id="3.10.400.20">
    <property type="match status" value="1"/>
</dbReference>
<evidence type="ECO:0000313" key="3">
    <source>
        <dbReference type="EMBL" id="TID31334.1"/>
    </source>
</evidence>
<dbReference type="InterPro" id="IPR036877">
    <property type="entry name" value="SUI1_dom_sf"/>
</dbReference>
<dbReference type="InterPro" id="IPR001950">
    <property type="entry name" value="SUI1"/>
</dbReference>
<dbReference type="STRING" id="52247.A0A4T0X9J9"/>
<dbReference type="OrthoDB" id="199771at2759"/>
<dbReference type="Pfam" id="PF25304">
    <property type="entry name" value="WHD_eIF2D"/>
    <property type="match status" value="1"/>
</dbReference>
<evidence type="ECO:0000259" key="2">
    <source>
        <dbReference type="PROSITE" id="PS50296"/>
    </source>
</evidence>
<dbReference type="PROSITE" id="PS50296">
    <property type="entry name" value="SUI1"/>
    <property type="match status" value="1"/>
</dbReference>
<dbReference type="GO" id="GO:0001731">
    <property type="term" value="P:formation of translation preinitiation complex"/>
    <property type="evidence" value="ECO:0007669"/>
    <property type="project" value="InterPro"/>
</dbReference>
<dbReference type="InterPro" id="IPR015947">
    <property type="entry name" value="PUA-like_sf"/>
</dbReference>
<dbReference type="SUPFAM" id="SSF47592">
    <property type="entry name" value="SWIB/MDM2 domain"/>
    <property type="match status" value="1"/>
</dbReference>
<feature type="region of interest" description="Disordered" evidence="1">
    <location>
        <begin position="239"/>
        <end position="261"/>
    </location>
</feature>
<keyword evidence="4" id="KW-1185">Reference proteome</keyword>
<dbReference type="InterPro" id="IPR036885">
    <property type="entry name" value="SWIB_MDM2_dom_sf"/>
</dbReference>
<sequence length="604" mass="68261">MFKKELEIKPASNIKSSEKRKLQQLLDAEMPGLKLPDKLSRAIFNTREINKATLFFDADTKDPVLFQLRDNKLIIPTLHTLWASVSPSSTELVGLPFIRTHVAVVDRLINGANLMIRGCHGPYMSGLRRGSIVAVIDYKRPKVAVAIGICKMNLEGLDDDKVPDSGVAVEIYTVIGDKLASLGRNMEDILAEANERNGETVDSTSVPRVEDTVTEMTETLDGLSTEDVEVNIDTKSDVSSVYDSDEYETDSQDENEEEEEVEEEEVYVMTTNDIDNMFRRSVLYTISQDVLDLPISATQFMSSHILNNLPQVDPEIVNMKKTSWKKTAKFLKAMEKEGLLKLKGKDDKLTIIEVLSKSDPRITNFVPYRIRRDVKITNSNEISTTIAKPLIVNSLFKPKPSAIMFFNALNENSQDCYTEQEVKQFVQKYVRLNPNVVSTENSQMINPDSVLQLLHIKEPIKRADLFKYVVSNFTPCYSIYKEGDENSEDILVRKRVIPKKGKLPEISILVENLKVGRKVATRISGVENYYVDVEAFAKSLKLKCSGSTVILDGKEAKDPKIISVQGSHSETAVQTLHREWGVPLKVFGLEDKSRKRYRKKKKRN</sequence>
<proteinExistence type="predicted"/>
<accession>A0A4T0X9J9</accession>
<feature type="domain" description="SUI1" evidence="2">
    <location>
        <begin position="507"/>
        <end position="580"/>
    </location>
</feature>
<dbReference type="InterPro" id="IPR057429">
    <property type="entry name" value="WH_eIF2D"/>
</dbReference>
<dbReference type="SUPFAM" id="SSF88697">
    <property type="entry name" value="PUA domain-like"/>
    <property type="match status" value="1"/>
</dbReference>
<dbReference type="GO" id="GO:0003743">
    <property type="term" value="F:translation initiation factor activity"/>
    <property type="evidence" value="ECO:0007669"/>
    <property type="project" value="InterPro"/>
</dbReference>
<dbReference type="InterPro" id="IPR039757">
    <property type="entry name" value="EIF2D"/>
</dbReference>
<organism evidence="3 4">
    <name type="scientific">Pichia inconspicua</name>
    <dbReference type="NCBI Taxonomy" id="52247"/>
    <lineage>
        <taxon>Eukaryota</taxon>
        <taxon>Fungi</taxon>
        <taxon>Dikarya</taxon>
        <taxon>Ascomycota</taxon>
        <taxon>Saccharomycotina</taxon>
        <taxon>Pichiomycetes</taxon>
        <taxon>Pichiales</taxon>
        <taxon>Pichiaceae</taxon>
        <taxon>Pichia</taxon>
    </lineage>
</organism>
<dbReference type="PANTHER" id="PTHR12217">
    <property type="entry name" value="EUKARYOTIC TRANSLATION INITIATION FACTOR 2D"/>
    <property type="match status" value="1"/>
</dbReference>
<protein>
    <recommendedName>
        <fullName evidence="2">SUI1 domain-containing protein</fullName>
    </recommendedName>
</protein>